<protein>
    <submittedName>
        <fullName evidence="2">Uncharacterized protein</fullName>
    </submittedName>
</protein>
<dbReference type="AlphaFoldDB" id="A0A9N9KUQ9"/>
<keyword evidence="3" id="KW-1185">Reference proteome</keyword>
<evidence type="ECO:0000313" key="2">
    <source>
        <dbReference type="EMBL" id="CAG8953238.1"/>
    </source>
</evidence>
<evidence type="ECO:0000313" key="3">
    <source>
        <dbReference type="Proteomes" id="UP000696280"/>
    </source>
</evidence>
<accession>A0A9N9KUQ9</accession>
<comment type="caution">
    <text evidence="2">The sequence shown here is derived from an EMBL/GenBank/DDBJ whole genome shotgun (WGS) entry which is preliminary data.</text>
</comment>
<dbReference type="Proteomes" id="UP000696280">
    <property type="component" value="Unassembled WGS sequence"/>
</dbReference>
<sequence length="89" mass="10171">MNKKKATIQPTNINAPHHPIRFHMVKLPYPTPTPKSNTTKEKKTRKEDETKENGTLDGSFLPAAHKTTRFRPVRFFTPPTTGRNPDFVS</sequence>
<feature type="region of interest" description="Disordered" evidence="1">
    <location>
        <begin position="70"/>
        <end position="89"/>
    </location>
</feature>
<evidence type="ECO:0000256" key="1">
    <source>
        <dbReference type="SAM" id="MobiDB-lite"/>
    </source>
</evidence>
<feature type="region of interest" description="Disordered" evidence="1">
    <location>
        <begin position="26"/>
        <end position="60"/>
    </location>
</feature>
<gene>
    <name evidence="2" type="ORF">HYFRA_00003441</name>
</gene>
<proteinExistence type="predicted"/>
<dbReference type="EMBL" id="CAJVRL010000049">
    <property type="protein sequence ID" value="CAG8953238.1"/>
    <property type="molecule type" value="Genomic_DNA"/>
</dbReference>
<feature type="compositionally biased region" description="Basic and acidic residues" evidence="1">
    <location>
        <begin position="38"/>
        <end position="54"/>
    </location>
</feature>
<reference evidence="2" key="1">
    <citation type="submission" date="2021-07" db="EMBL/GenBank/DDBJ databases">
        <authorList>
            <person name="Durling M."/>
        </authorList>
    </citation>
    <scope>NUCLEOTIDE SEQUENCE</scope>
</reference>
<organism evidence="2 3">
    <name type="scientific">Hymenoscyphus fraxineus</name>
    <dbReference type="NCBI Taxonomy" id="746836"/>
    <lineage>
        <taxon>Eukaryota</taxon>
        <taxon>Fungi</taxon>
        <taxon>Dikarya</taxon>
        <taxon>Ascomycota</taxon>
        <taxon>Pezizomycotina</taxon>
        <taxon>Leotiomycetes</taxon>
        <taxon>Helotiales</taxon>
        <taxon>Helotiaceae</taxon>
        <taxon>Hymenoscyphus</taxon>
    </lineage>
</organism>
<name>A0A9N9KUQ9_9HELO</name>